<organism evidence="4 5">
    <name type="scientific">Candidatus Raymondbacteria bacterium RIFOXYD12_FULL_49_13</name>
    <dbReference type="NCBI Taxonomy" id="1817890"/>
    <lineage>
        <taxon>Bacteria</taxon>
        <taxon>Raymondiibacteriota</taxon>
    </lineage>
</organism>
<dbReference type="InterPro" id="IPR020599">
    <property type="entry name" value="Transl_elong_fac_P/YeiP"/>
</dbReference>
<dbReference type="PANTHER" id="PTHR30053:SF14">
    <property type="entry name" value="TRANSLATION ELONGATION FACTOR KOW-LIKE DOMAIN-CONTAINING PROTEIN"/>
    <property type="match status" value="1"/>
</dbReference>
<evidence type="ECO:0000259" key="2">
    <source>
        <dbReference type="SMART" id="SM00841"/>
    </source>
</evidence>
<evidence type="ECO:0000313" key="5">
    <source>
        <dbReference type="Proteomes" id="UP000179243"/>
    </source>
</evidence>
<dbReference type="Pfam" id="PF09285">
    <property type="entry name" value="Elong-fact-P_C"/>
    <property type="match status" value="1"/>
</dbReference>
<dbReference type="PANTHER" id="PTHR30053">
    <property type="entry name" value="ELONGATION FACTOR P"/>
    <property type="match status" value="1"/>
</dbReference>
<evidence type="ECO:0008006" key="6">
    <source>
        <dbReference type="Google" id="ProtNLM"/>
    </source>
</evidence>
<dbReference type="SUPFAM" id="SSF50104">
    <property type="entry name" value="Translation proteins SH3-like domain"/>
    <property type="match status" value="1"/>
</dbReference>
<name>A0A1F7FBJ2_UNCRA</name>
<comment type="caution">
    <text evidence="4">The sequence shown here is derived from an EMBL/GenBank/DDBJ whole genome shotgun (WGS) entry which is preliminary data.</text>
</comment>
<dbReference type="SUPFAM" id="SSF50249">
    <property type="entry name" value="Nucleic acid-binding proteins"/>
    <property type="match status" value="2"/>
</dbReference>
<evidence type="ECO:0000313" key="4">
    <source>
        <dbReference type="EMBL" id="OGK04045.1"/>
    </source>
</evidence>
<dbReference type="Gene3D" id="2.30.30.30">
    <property type="match status" value="1"/>
</dbReference>
<dbReference type="AlphaFoldDB" id="A0A1F7FBJ2"/>
<protein>
    <recommendedName>
        <fullName evidence="6">Elongation factor P</fullName>
    </recommendedName>
</protein>
<dbReference type="EMBL" id="MFYX01000077">
    <property type="protein sequence ID" value="OGK04045.1"/>
    <property type="molecule type" value="Genomic_DNA"/>
</dbReference>
<dbReference type="InterPro" id="IPR013852">
    <property type="entry name" value="Transl_elong_P/YeiP_CS"/>
</dbReference>
<dbReference type="PROSITE" id="PS01275">
    <property type="entry name" value="EFP"/>
    <property type="match status" value="1"/>
</dbReference>
<comment type="similarity">
    <text evidence="1">Belongs to the elongation factor P family.</text>
</comment>
<reference evidence="4 5" key="1">
    <citation type="journal article" date="2016" name="Nat. Commun.">
        <title>Thousands of microbial genomes shed light on interconnected biogeochemical processes in an aquifer system.</title>
        <authorList>
            <person name="Anantharaman K."/>
            <person name="Brown C.T."/>
            <person name="Hug L.A."/>
            <person name="Sharon I."/>
            <person name="Castelle C.J."/>
            <person name="Probst A.J."/>
            <person name="Thomas B.C."/>
            <person name="Singh A."/>
            <person name="Wilkins M.J."/>
            <person name="Karaoz U."/>
            <person name="Brodie E.L."/>
            <person name="Williams K.H."/>
            <person name="Hubbard S.S."/>
            <person name="Banfield J.F."/>
        </authorList>
    </citation>
    <scope>NUCLEOTIDE SEQUENCE [LARGE SCALE GENOMIC DNA]</scope>
</reference>
<dbReference type="Pfam" id="PF01132">
    <property type="entry name" value="EFP"/>
    <property type="match status" value="1"/>
</dbReference>
<dbReference type="Gene3D" id="2.40.50.140">
    <property type="entry name" value="Nucleic acid-binding proteins"/>
    <property type="match status" value="2"/>
</dbReference>
<dbReference type="Proteomes" id="UP000179243">
    <property type="component" value="Unassembled WGS sequence"/>
</dbReference>
<accession>A0A1F7FBJ2</accession>
<dbReference type="InterPro" id="IPR015365">
    <property type="entry name" value="Elong-fact-P_C"/>
</dbReference>
<feature type="domain" description="Translation elongation factor P/YeiP central" evidence="3">
    <location>
        <begin position="69"/>
        <end position="123"/>
    </location>
</feature>
<evidence type="ECO:0000259" key="3">
    <source>
        <dbReference type="SMART" id="SM01185"/>
    </source>
</evidence>
<dbReference type="FunFam" id="2.40.50.140:FF:000004">
    <property type="entry name" value="Elongation factor P"/>
    <property type="match status" value="1"/>
</dbReference>
<dbReference type="PIRSF" id="PIRSF005901">
    <property type="entry name" value="EF-P"/>
    <property type="match status" value="1"/>
</dbReference>
<dbReference type="SMART" id="SM00841">
    <property type="entry name" value="Elong-fact-P_C"/>
    <property type="match status" value="1"/>
</dbReference>
<dbReference type="InterPro" id="IPR012340">
    <property type="entry name" value="NA-bd_OB-fold"/>
</dbReference>
<dbReference type="Pfam" id="PF08207">
    <property type="entry name" value="EFP_N"/>
    <property type="match status" value="1"/>
</dbReference>
<gene>
    <name evidence="4" type="ORF">A2519_00900</name>
</gene>
<evidence type="ECO:0000256" key="1">
    <source>
        <dbReference type="ARBA" id="ARBA00009479"/>
    </source>
</evidence>
<sequence length="187" mass="21132">MALVTPNNLRKKNMIRYNGEPCYVLDCVVRTPPNNRSYVQMQVRAITTNRVYDVRCASSEQFEVLENRYRKLELSYENQGVYYFIDPVTFDQFEINEGLIEDVKGFLAAGQIYEVMFIDENPVLIDLPSTVVMKVVEAPDAVKGNTASNVTKGATMETGLVVQVPLFIKVGESIKVKTEDKSYVGRA</sequence>
<dbReference type="GO" id="GO:0043043">
    <property type="term" value="P:peptide biosynthetic process"/>
    <property type="evidence" value="ECO:0007669"/>
    <property type="project" value="InterPro"/>
</dbReference>
<dbReference type="CDD" id="cd05794">
    <property type="entry name" value="S1_EF-P_repeat_2"/>
    <property type="match status" value="1"/>
</dbReference>
<dbReference type="GO" id="GO:0003746">
    <property type="term" value="F:translation elongation factor activity"/>
    <property type="evidence" value="ECO:0007669"/>
    <property type="project" value="InterPro"/>
</dbReference>
<feature type="domain" description="Elongation factor P C-terminal" evidence="2">
    <location>
        <begin position="131"/>
        <end position="186"/>
    </location>
</feature>
<dbReference type="SMART" id="SM01185">
    <property type="entry name" value="EFP"/>
    <property type="match status" value="1"/>
</dbReference>
<dbReference type="NCBIfam" id="NF001810">
    <property type="entry name" value="PRK00529.1"/>
    <property type="match status" value="1"/>
</dbReference>
<proteinExistence type="inferred from homology"/>
<dbReference type="InterPro" id="IPR014722">
    <property type="entry name" value="Rib_uL2_dom2"/>
</dbReference>
<dbReference type="InterPro" id="IPR013185">
    <property type="entry name" value="Transl_elong_KOW-like"/>
</dbReference>
<dbReference type="InterPro" id="IPR008991">
    <property type="entry name" value="Translation_prot_SH3-like_sf"/>
</dbReference>
<dbReference type="GO" id="GO:0005829">
    <property type="term" value="C:cytosol"/>
    <property type="evidence" value="ECO:0007669"/>
    <property type="project" value="UniProtKB-ARBA"/>
</dbReference>
<dbReference type="InterPro" id="IPR001059">
    <property type="entry name" value="Transl_elong_P/YeiP_cen"/>
</dbReference>